<reference evidence="1" key="1">
    <citation type="submission" date="2022-06" db="EMBL/GenBank/DDBJ databases">
        <title>Sequencing the genomes of 1000 actinobacteria strains.</title>
        <authorList>
            <person name="Klenk H.-P."/>
        </authorList>
    </citation>
    <scope>NUCLEOTIDE SEQUENCE</scope>
    <source>
        <strain evidence="1">DSM 46694</strain>
    </source>
</reference>
<protein>
    <recommendedName>
        <fullName evidence="3">GyrI-like small molecule binding domain-containing protein</fullName>
    </recommendedName>
</protein>
<organism evidence="1 2">
    <name type="scientific">Nonomuraea thailandensis</name>
    <dbReference type="NCBI Taxonomy" id="1188745"/>
    <lineage>
        <taxon>Bacteria</taxon>
        <taxon>Bacillati</taxon>
        <taxon>Actinomycetota</taxon>
        <taxon>Actinomycetes</taxon>
        <taxon>Streptosporangiales</taxon>
        <taxon>Streptosporangiaceae</taxon>
        <taxon>Nonomuraea</taxon>
    </lineage>
</organism>
<evidence type="ECO:0000313" key="1">
    <source>
        <dbReference type="EMBL" id="MCP2357308.1"/>
    </source>
</evidence>
<comment type="caution">
    <text evidence="1">The sequence shown here is derived from an EMBL/GenBank/DDBJ whole genome shotgun (WGS) entry which is preliminary data.</text>
</comment>
<dbReference type="AlphaFoldDB" id="A0A9X2K1T9"/>
<dbReference type="EMBL" id="JAMZEB010000002">
    <property type="protein sequence ID" value="MCP2357308.1"/>
    <property type="molecule type" value="Genomic_DNA"/>
</dbReference>
<name>A0A9X2K1T9_9ACTN</name>
<dbReference type="Gene3D" id="3.20.80.10">
    <property type="entry name" value="Regulatory factor, effector binding domain"/>
    <property type="match status" value="1"/>
</dbReference>
<proteinExistence type="predicted"/>
<evidence type="ECO:0008006" key="3">
    <source>
        <dbReference type="Google" id="ProtNLM"/>
    </source>
</evidence>
<dbReference type="InterPro" id="IPR011256">
    <property type="entry name" value="Reg_factor_effector_dom_sf"/>
</dbReference>
<gene>
    <name evidence="1" type="ORF">HD597_004328</name>
</gene>
<evidence type="ECO:0000313" key="2">
    <source>
        <dbReference type="Proteomes" id="UP001139648"/>
    </source>
</evidence>
<accession>A0A9X2K1T9</accession>
<sequence>MVRAELVSCGRVSRLCVSGVGEPGGVEHVSAIGALYAVASALGGASGPLEGLWWVEEEGPPLMVARERWRWHLLLPAAGAEVAGALERAREGARGSGAAVDRVVVSSFTEGECVEVLHEGPFSEEYRSLAVMEAFMAERGLVVNGPHHEVYLTALDDPSPRTVLRQPVRRA</sequence>
<dbReference type="RefSeq" id="WP_253760005.1">
    <property type="nucleotide sequence ID" value="NZ_BAABKA010000015.1"/>
</dbReference>
<keyword evidence="2" id="KW-1185">Reference proteome</keyword>
<dbReference type="Proteomes" id="UP001139648">
    <property type="component" value="Unassembled WGS sequence"/>
</dbReference>